<reference evidence="4" key="2">
    <citation type="submission" date="2021-09" db="EMBL/GenBank/DDBJ databases">
        <authorList>
            <person name="Gilroy R."/>
        </authorList>
    </citation>
    <scope>NUCLEOTIDE SEQUENCE</scope>
    <source>
        <strain evidence="4">6019</strain>
    </source>
</reference>
<dbReference type="InterPro" id="IPR058403">
    <property type="entry name" value="DUF8090"/>
</dbReference>
<dbReference type="PANTHER" id="PTHR47396">
    <property type="entry name" value="TYPE I RESTRICTION ENZYME ECOKI R PROTEIN"/>
    <property type="match status" value="1"/>
</dbReference>
<dbReference type="InterPro" id="IPR014001">
    <property type="entry name" value="Helicase_ATP-bd"/>
</dbReference>
<dbReference type="GO" id="GO:0003677">
    <property type="term" value="F:DNA binding"/>
    <property type="evidence" value="ECO:0007669"/>
    <property type="project" value="InterPro"/>
</dbReference>
<sequence length="962" mass="111493">MEARKVNLLNAYERGFIDRFTPKTSHHPPELIINSKEENVLSPMLDALESCDSFIISVAFITEGGIASLKTALYELNKRGVRGRIITSTYLNFNRPKVFKELLKIPNVDVHITRQSGFHAKGYVFKKKKYSIMFIGSSNLTDSALKKNYEYNLKLTSLDNGAVIQHFSEQFDELWEASEPLTTTWINDYEKIYKESKHDEKVLKILETKQPYHFNNLDPKEITPNLMQVEALDSLKNLRLMGETKGLVISATGTGKTYLSAFDVKSMNPDRVLFIAHREQILNKSLNDYRNLIGGDPADYGIYAGARRDADAKYMFATIQTFSKDNHLKQFASDAFDYIIIDEAHRSSANSYEKIIKYFEPKFLLGMTATPERTDDNEIFGLFDFNIAYEIRLQQALEAEILSPFHYFGVTDYIVDGETISDTSSLKDLLDEERIQHIIDKLHYYSHAGEHVRGLMFVSNREEAHQLSELLNQRGYKTKSLTGLNTQQQREDAVELLEANKLDYLITVDIFNEGVDIPSINQVVMLRQTESSIIFVQQLGRGLRKHEDKEFLTVIDFIGNYKNNYLIPVALTGDKSYNKDRLRKDVIDGTVITGESTINFERIAQDRIFNSISKATLDSLANLRRMYSYTKNKLGKIPTLVDLHKDQEAMNPMLVLNKYDHYVTFLGKLKEETEPLTNGQDRILTFLSQEIVDGKRVTEILLLKELLKGPVNIADFQKDMYQKRYFMNDSTMTSIIRMFTLEFYTQQKRTKYVYPLIEVNGDLVSLTQEFRSSLNDDYFKAQVEDVIALGLLQSEEYDQTIQLTLHEKYSRTDVCRLLNWEKDETSTIYGYKNKHNTTPIFVKYHKSDDIDESVRYDDRFLDSHIFQWYTRKGTNLESKINREIIGDYKNKDTVIHLFVKRDDDEGVYHYYMGDVDIDLGSAKNTMIGLQDDQHKVAKMNFILRHPVDYNMFRFIDGNNTIR</sequence>
<dbReference type="PROSITE" id="PS50035">
    <property type="entry name" value="PLD"/>
    <property type="match status" value="1"/>
</dbReference>
<keyword evidence="4" id="KW-0347">Helicase</keyword>
<name>A0A921JD37_9STAP</name>
<dbReference type="CDD" id="cd18799">
    <property type="entry name" value="SF2_C_EcoAI-like"/>
    <property type="match status" value="1"/>
</dbReference>
<protein>
    <submittedName>
        <fullName evidence="4">DEAD/DEAH box helicase</fullName>
    </submittedName>
</protein>
<dbReference type="PANTHER" id="PTHR47396:SF1">
    <property type="entry name" value="ATP-DEPENDENT HELICASE IRC3-RELATED"/>
    <property type="match status" value="1"/>
</dbReference>
<dbReference type="EMBL" id="DYYI01000094">
    <property type="protein sequence ID" value="HJE20400.1"/>
    <property type="molecule type" value="Genomic_DNA"/>
</dbReference>
<feature type="domain" description="Helicase C-terminal" evidence="3">
    <location>
        <begin position="425"/>
        <end position="604"/>
    </location>
</feature>
<dbReference type="SUPFAM" id="SSF56024">
    <property type="entry name" value="Phospholipase D/nuclease"/>
    <property type="match status" value="1"/>
</dbReference>
<feature type="domain" description="Helicase ATP-binding" evidence="2">
    <location>
        <begin position="237"/>
        <end position="389"/>
    </location>
</feature>
<dbReference type="InterPro" id="IPR025202">
    <property type="entry name" value="PLD-like_dom"/>
</dbReference>
<evidence type="ECO:0000259" key="1">
    <source>
        <dbReference type="PROSITE" id="PS50035"/>
    </source>
</evidence>
<dbReference type="Proteomes" id="UP000763505">
    <property type="component" value="Unassembled WGS sequence"/>
</dbReference>
<dbReference type="InterPro" id="IPR021835">
    <property type="entry name" value="DUF3427"/>
</dbReference>
<feature type="domain" description="PLD phosphodiesterase" evidence="1">
    <location>
        <begin position="114"/>
        <end position="144"/>
    </location>
</feature>
<evidence type="ECO:0000313" key="4">
    <source>
        <dbReference type="EMBL" id="HJE20400.1"/>
    </source>
</evidence>
<keyword evidence="4" id="KW-0547">Nucleotide-binding</keyword>
<dbReference type="GO" id="GO:0005829">
    <property type="term" value="C:cytosol"/>
    <property type="evidence" value="ECO:0007669"/>
    <property type="project" value="TreeGrafter"/>
</dbReference>
<dbReference type="InterPro" id="IPR001736">
    <property type="entry name" value="PLipase_D/transphosphatidylase"/>
</dbReference>
<dbReference type="InterPro" id="IPR006935">
    <property type="entry name" value="Helicase/UvrB_N"/>
</dbReference>
<dbReference type="CDD" id="cd18032">
    <property type="entry name" value="DEXHc_RE_I_III_res"/>
    <property type="match status" value="1"/>
</dbReference>
<dbReference type="InterPro" id="IPR001650">
    <property type="entry name" value="Helicase_C-like"/>
</dbReference>
<dbReference type="InterPro" id="IPR027417">
    <property type="entry name" value="P-loop_NTPase"/>
</dbReference>
<keyword evidence="4" id="KW-0378">Hydrolase</keyword>
<dbReference type="Pfam" id="PF04851">
    <property type="entry name" value="ResIII"/>
    <property type="match status" value="1"/>
</dbReference>
<dbReference type="CDD" id="cd09204">
    <property type="entry name" value="PLDc_N_DEXD_b2"/>
    <property type="match status" value="1"/>
</dbReference>
<dbReference type="GO" id="GO:0005524">
    <property type="term" value="F:ATP binding"/>
    <property type="evidence" value="ECO:0007669"/>
    <property type="project" value="InterPro"/>
</dbReference>
<dbReference type="InterPro" id="IPR050742">
    <property type="entry name" value="Helicase_Restrict-Modif_Enz"/>
</dbReference>
<proteinExistence type="predicted"/>
<organism evidence="4 5">
    <name type="scientific">Aliicoccus persicus</name>
    <dbReference type="NCBI Taxonomy" id="930138"/>
    <lineage>
        <taxon>Bacteria</taxon>
        <taxon>Bacillati</taxon>
        <taxon>Bacillota</taxon>
        <taxon>Bacilli</taxon>
        <taxon>Bacillales</taxon>
        <taxon>Staphylococcaceae</taxon>
        <taxon>Aliicoccus</taxon>
    </lineage>
</organism>
<accession>A0A921JD37</accession>
<dbReference type="GO" id="GO:0016787">
    <property type="term" value="F:hydrolase activity"/>
    <property type="evidence" value="ECO:0007669"/>
    <property type="project" value="InterPro"/>
</dbReference>
<reference evidence="4" key="1">
    <citation type="journal article" date="2021" name="PeerJ">
        <title>Extensive microbial diversity within the chicken gut microbiome revealed by metagenomics and culture.</title>
        <authorList>
            <person name="Gilroy R."/>
            <person name="Ravi A."/>
            <person name="Getino M."/>
            <person name="Pursley I."/>
            <person name="Horton D.L."/>
            <person name="Alikhan N.F."/>
            <person name="Baker D."/>
            <person name="Gharbi K."/>
            <person name="Hall N."/>
            <person name="Watson M."/>
            <person name="Adriaenssens E.M."/>
            <person name="Foster-Nyarko E."/>
            <person name="Jarju S."/>
            <person name="Secka A."/>
            <person name="Antonio M."/>
            <person name="Oren A."/>
            <person name="Chaudhuri R.R."/>
            <person name="La Ragione R."/>
            <person name="Hildebrand F."/>
            <person name="Pallen M.J."/>
        </authorList>
    </citation>
    <scope>NUCLEOTIDE SEQUENCE</scope>
    <source>
        <strain evidence="4">6019</strain>
    </source>
</reference>
<keyword evidence="4" id="KW-0067">ATP-binding</keyword>
<dbReference type="Pfam" id="PF00271">
    <property type="entry name" value="Helicase_C"/>
    <property type="match status" value="1"/>
</dbReference>
<evidence type="ECO:0000259" key="3">
    <source>
        <dbReference type="PROSITE" id="PS51194"/>
    </source>
</evidence>
<dbReference type="Pfam" id="PF26350">
    <property type="entry name" value="DUF8090"/>
    <property type="match status" value="1"/>
</dbReference>
<dbReference type="PROSITE" id="PS51192">
    <property type="entry name" value="HELICASE_ATP_BIND_1"/>
    <property type="match status" value="1"/>
</dbReference>
<dbReference type="PROSITE" id="PS51194">
    <property type="entry name" value="HELICASE_CTER"/>
    <property type="match status" value="1"/>
</dbReference>
<dbReference type="Gene3D" id="3.40.50.300">
    <property type="entry name" value="P-loop containing nucleotide triphosphate hydrolases"/>
    <property type="match status" value="2"/>
</dbReference>
<dbReference type="AlphaFoldDB" id="A0A921JD37"/>
<gene>
    <name evidence="4" type="ORF">K8V35_08615</name>
</gene>
<evidence type="ECO:0000259" key="2">
    <source>
        <dbReference type="PROSITE" id="PS51192"/>
    </source>
</evidence>
<dbReference type="SMART" id="SM00487">
    <property type="entry name" value="DEXDc"/>
    <property type="match status" value="1"/>
</dbReference>
<dbReference type="GO" id="GO:0004386">
    <property type="term" value="F:helicase activity"/>
    <property type="evidence" value="ECO:0007669"/>
    <property type="project" value="UniProtKB-KW"/>
</dbReference>
<comment type="caution">
    <text evidence="4">The sequence shown here is derived from an EMBL/GenBank/DDBJ whole genome shotgun (WGS) entry which is preliminary data.</text>
</comment>
<dbReference type="SUPFAM" id="SSF52540">
    <property type="entry name" value="P-loop containing nucleoside triphosphate hydrolases"/>
    <property type="match status" value="1"/>
</dbReference>
<dbReference type="Pfam" id="PF13091">
    <property type="entry name" value="PLDc_2"/>
    <property type="match status" value="1"/>
</dbReference>
<dbReference type="SMART" id="SM00490">
    <property type="entry name" value="HELICc"/>
    <property type="match status" value="1"/>
</dbReference>
<dbReference type="Pfam" id="PF11907">
    <property type="entry name" value="DUF3427"/>
    <property type="match status" value="1"/>
</dbReference>
<dbReference type="GO" id="GO:0006793">
    <property type="term" value="P:phosphorus metabolic process"/>
    <property type="evidence" value="ECO:0007669"/>
    <property type="project" value="UniProtKB-ARBA"/>
</dbReference>
<dbReference type="Gene3D" id="3.30.870.10">
    <property type="entry name" value="Endonuclease Chain A"/>
    <property type="match status" value="1"/>
</dbReference>
<evidence type="ECO:0000313" key="5">
    <source>
        <dbReference type="Proteomes" id="UP000763505"/>
    </source>
</evidence>